<sequence length="154" mass="17420">MKEEYLSHLDHLDPQRQTHSKSSYFFSTHGLETPPMLLLGLNTTELLVCQANSGHHTRPPSMLAKTLISHHIPHSQLTRTDKYPTTQHVLNCLFSLHVAPKILSQDARGRTLDEDERQRLSCLCKVHTETAADWHHHPSPITSEKPKAVAAARN</sequence>
<feature type="region of interest" description="Disordered" evidence="1">
    <location>
        <begin position="135"/>
        <end position="154"/>
    </location>
</feature>
<dbReference type="PaxDb" id="3218-PP1S66_167V6.1"/>
<dbReference type="EnsemblPlants" id="Pp3c15_23839V3.1">
    <property type="protein sequence ID" value="PAC:32929609.CDS.1"/>
    <property type="gene ID" value="Pp3c15_23839"/>
</dbReference>
<name>A0A2K1JEH0_PHYPA</name>
<proteinExistence type="predicted"/>
<reference evidence="3" key="3">
    <citation type="submission" date="2020-12" db="UniProtKB">
        <authorList>
            <consortium name="EnsemblPlants"/>
        </authorList>
    </citation>
    <scope>IDENTIFICATION</scope>
</reference>
<organism evidence="2">
    <name type="scientific">Physcomitrium patens</name>
    <name type="common">Spreading-leaved earth moss</name>
    <name type="synonym">Physcomitrella patens</name>
    <dbReference type="NCBI Taxonomy" id="3218"/>
    <lineage>
        <taxon>Eukaryota</taxon>
        <taxon>Viridiplantae</taxon>
        <taxon>Streptophyta</taxon>
        <taxon>Embryophyta</taxon>
        <taxon>Bryophyta</taxon>
        <taxon>Bryophytina</taxon>
        <taxon>Bryopsida</taxon>
        <taxon>Funariidae</taxon>
        <taxon>Funariales</taxon>
        <taxon>Funariaceae</taxon>
        <taxon>Physcomitrium</taxon>
    </lineage>
</organism>
<accession>A0A2K1JEH0</accession>
<evidence type="ECO:0000313" key="2">
    <source>
        <dbReference type="EMBL" id="PNR39888.1"/>
    </source>
</evidence>
<reference evidence="2 4" key="2">
    <citation type="journal article" date="2018" name="Plant J.">
        <title>The Physcomitrella patens chromosome-scale assembly reveals moss genome structure and evolution.</title>
        <authorList>
            <person name="Lang D."/>
            <person name="Ullrich K.K."/>
            <person name="Murat F."/>
            <person name="Fuchs J."/>
            <person name="Jenkins J."/>
            <person name="Haas F.B."/>
            <person name="Piednoel M."/>
            <person name="Gundlach H."/>
            <person name="Van Bel M."/>
            <person name="Meyberg R."/>
            <person name="Vives C."/>
            <person name="Morata J."/>
            <person name="Symeonidi A."/>
            <person name="Hiss M."/>
            <person name="Muchero W."/>
            <person name="Kamisugi Y."/>
            <person name="Saleh O."/>
            <person name="Blanc G."/>
            <person name="Decker E.L."/>
            <person name="van Gessel N."/>
            <person name="Grimwood J."/>
            <person name="Hayes R.D."/>
            <person name="Graham S.W."/>
            <person name="Gunter L.E."/>
            <person name="McDaniel S.F."/>
            <person name="Hoernstein S.N.W."/>
            <person name="Larsson A."/>
            <person name="Li F.W."/>
            <person name="Perroud P.F."/>
            <person name="Phillips J."/>
            <person name="Ranjan P."/>
            <person name="Rokshar D.S."/>
            <person name="Rothfels C.J."/>
            <person name="Schneider L."/>
            <person name="Shu S."/>
            <person name="Stevenson D.W."/>
            <person name="Thummler F."/>
            <person name="Tillich M."/>
            <person name="Villarreal Aguilar J.C."/>
            <person name="Widiez T."/>
            <person name="Wong G.K."/>
            <person name="Wymore A."/>
            <person name="Zhang Y."/>
            <person name="Zimmer A.D."/>
            <person name="Quatrano R.S."/>
            <person name="Mayer K.F.X."/>
            <person name="Goodstein D."/>
            <person name="Casacuberta J.M."/>
            <person name="Vandepoele K."/>
            <person name="Reski R."/>
            <person name="Cuming A.C."/>
            <person name="Tuskan G.A."/>
            <person name="Maumus F."/>
            <person name="Salse J."/>
            <person name="Schmutz J."/>
            <person name="Rensing S.A."/>
        </authorList>
    </citation>
    <scope>NUCLEOTIDE SEQUENCE [LARGE SCALE GENOMIC DNA]</scope>
    <source>
        <strain evidence="3 4">cv. Gransden 2004</strain>
    </source>
</reference>
<dbReference type="EMBL" id="ABEU02000015">
    <property type="protein sequence ID" value="PNR39888.1"/>
    <property type="molecule type" value="Genomic_DNA"/>
</dbReference>
<evidence type="ECO:0000313" key="3">
    <source>
        <dbReference type="EnsemblPlants" id="PAC:32929609.CDS.1"/>
    </source>
</evidence>
<reference evidence="2 4" key="1">
    <citation type="journal article" date="2008" name="Science">
        <title>The Physcomitrella genome reveals evolutionary insights into the conquest of land by plants.</title>
        <authorList>
            <person name="Rensing S."/>
            <person name="Lang D."/>
            <person name="Zimmer A."/>
            <person name="Terry A."/>
            <person name="Salamov A."/>
            <person name="Shapiro H."/>
            <person name="Nishiyama T."/>
            <person name="Perroud P.-F."/>
            <person name="Lindquist E."/>
            <person name="Kamisugi Y."/>
            <person name="Tanahashi T."/>
            <person name="Sakakibara K."/>
            <person name="Fujita T."/>
            <person name="Oishi K."/>
            <person name="Shin-I T."/>
            <person name="Kuroki Y."/>
            <person name="Toyoda A."/>
            <person name="Suzuki Y."/>
            <person name="Hashimoto A."/>
            <person name="Yamaguchi K."/>
            <person name="Sugano A."/>
            <person name="Kohara Y."/>
            <person name="Fujiyama A."/>
            <person name="Anterola A."/>
            <person name="Aoki S."/>
            <person name="Ashton N."/>
            <person name="Barbazuk W.B."/>
            <person name="Barker E."/>
            <person name="Bennetzen J."/>
            <person name="Bezanilla M."/>
            <person name="Blankenship R."/>
            <person name="Cho S.H."/>
            <person name="Dutcher S."/>
            <person name="Estelle M."/>
            <person name="Fawcett J.A."/>
            <person name="Gundlach H."/>
            <person name="Hanada K."/>
            <person name="Heyl A."/>
            <person name="Hicks K.A."/>
            <person name="Hugh J."/>
            <person name="Lohr M."/>
            <person name="Mayer K."/>
            <person name="Melkozernov A."/>
            <person name="Murata T."/>
            <person name="Nelson D."/>
            <person name="Pils B."/>
            <person name="Prigge M."/>
            <person name="Reiss B."/>
            <person name="Renner T."/>
            <person name="Rombauts S."/>
            <person name="Rushton P."/>
            <person name="Sanderfoot A."/>
            <person name="Schween G."/>
            <person name="Shiu S.-H."/>
            <person name="Stueber K."/>
            <person name="Theodoulou F.L."/>
            <person name="Tu H."/>
            <person name="Van de Peer Y."/>
            <person name="Verrier P.J."/>
            <person name="Waters E."/>
            <person name="Wood A."/>
            <person name="Yang L."/>
            <person name="Cove D."/>
            <person name="Cuming A."/>
            <person name="Hasebe M."/>
            <person name="Lucas S."/>
            <person name="Mishler D.B."/>
            <person name="Reski R."/>
            <person name="Grigoriev I."/>
            <person name="Quatrano R.S."/>
            <person name="Boore J.L."/>
        </authorList>
    </citation>
    <scope>NUCLEOTIDE SEQUENCE [LARGE SCALE GENOMIC DNA]</scope>
    <source>
        <strain evidence="3 4">cv. Gransden 2004</strain>
    </source>
</reference>
<evidence type="ECO:0000313" key="4">
    <source>
        <dbReference type="Proteomes" id="UP000006727"/>
    </source>
</evidence>
<dbReference type="Proteomes" id="UP000006727">
    <property type="component" value="Chromosome 15"/>
</dbReference>
<protein>
    <submittedName>
        <fullName evidence="2 3">Uncharacterized protein</fullName>
    </submittedName>
</protein>
<keyword evidence="4" id="KW-1185">Reference proteome</keyword>
<dbReference type="InParanoid" id="A0A2K1JEH0"/>
<dbReference type="Gramene" id="Pp3c15_23839V3.1">
    <property type="protein sequence ID" value="PAC:32929609.CDS.1"/>
    <property type="gene ID" value="Pp3c15_23839"/>
</dbReference>
<evidence type="ECO:0000256" key="1">
    <source>
        <dbReference type="SAM" id="MobiDB-lite"/>
    </source>
</evidence>
<dbReference type="AlphaFoldDB" id="A0A2K1JEH0"/>
<gene>
    <name evidence="2" type="ORF">PHYPA_020168</name>
</gene>